<dbReference type="SUPFAM" id="SSF50998">
    <property type="entry name" value="Quinoprotein alcohol dehydrogenase-like"/>
    <property type="match status" value="1"/>
</dbReference>
<keyword evidence="2" id="KW-0732">Signal</keyword>
<gene>
    <name evidence="3" type="ORF">GCM10009799_23010</name>
</gene>
<dbReference type="Proteomes" id="UP001501585">
    <property type="component" value="Unassembled WGS sequence"/>
</dbReference>
<dbReference type="InterPro" id="IPR015943">
    <property type="entry name" value="WD40/YVTN_repeat-like_dom_sf"/>
</dbReference>
<comment type="caution">
    <text evidence="3">The sequence shown here is derived from an EMBL/GenBank/DDBJ whole genome shotgun (WGS) entry which is preliminary data.</text>
</comment>
<proteinExistence type="predicted"/>
<accession>A0ABN2T2H0</accession>
<feature type="region of interest" description="Disordered" evidence="1">
    <location>
        <begin position="290"/>
        <end position="328"/>
    </location>
</feature>
<evidence type="ECO:0000313" key="3">
    <source>
        <dbReference type="EMBL" id="GAA1995916.1"/>
    </source>
</evidence>
<dbReference type="Gene3D" id="2.130.10.10">
    <property type="entry name" value="YVTN repeat-like/Quinoprotein amine dehydrogenase"/>
    <property type="match status" value="1"/>
</dbReference>
<feature type="region of interest" description="Disordered" evidence="1">
    <location>
        <begin position="28"/>
        <end position="56"/>
    </location>
</feature>
<feature type="region of interest" description="Disordered" evidence="1">
    <location>
        <begin position="197"/>
        <end position="226"/>
    </location>
</feature>
<keyword evidence="4" id="KW-1185">Reference proteome</keyword>
<feature type="region of interest" description="Disordered" evidence="1">
    <location>
        <begin position="246"/>
        <end position="275"/>
    </location>
</feature>
<feature type="region of interest" description="Disordered" evidence="1">
    <location>
        <begin position="486"/>
        <end position="513"/>
    </location>
</feature>
<sequence>MRTWRRARAQVALATGLWLLVATVGCTQAEPEPPSDRKSPQPLPTSFAGDLPPGLTGEPIRYLHGPGAQGPAILDDEMGVRIESLGDVFLISSNSEEKHTLQNPADGTTLWEGAQRVDGFDTARDGSPVIVLATAERDATTVVADTGATVWKGTDPREVFVGGVVVRRPENWTADEPYGQFTVLDTEGEELWRLTFAAPDDEEGDGDADKGEDTARGTDADRMGVPVGARGDALLLKNGEGLLQARNIGGKDPGDLLWSMSGDDPDLGRETAVPRPLPQLVGFYTVPEDLKDPEDAEAGGGTPPADSEDPGSDGPPGGGAAEGEKGPAPRDTVLVRWSVPEAPSVLSLHDLDDGEVLWTRDEPGANPGDRDFNPGHVAGTVYDAMTDTLLLPQASGATPMIAIDVLTGEIKWEFANGAERSISPAFAFEGHVYGDSRGSDGGTQVVLDAETKRTIAEDLDSYVETVTDDGYAIVIQGRQRFVFGPEDGAGVDASPLSAESATDQPDERKDGTG</sequence>
<dbReference type="InterPro" id="IPR011047">
    <property type="entry name" value="Quinoprotein_ADH-like_sf"/>
</dbReference>
<dbReference type="EMBL" id="BAAAPC010000008">
    <property type="protein sequence ID" value="GAA1995916.1"/>
    <property type="molecule type" value="Genomic_DNA"/>
</dbReference>
<reference evidence="3 4" key="1">
    <citation type="journal article" date="2019" name="Int. J. Syst. Evol. Microbiol.">
        <title>The Global Catalogue of Microorganisms (GCM) 10K type strain sequencing project: providing services to taxonomists for standard genome sequencing and annotation.</title>
        <authorList>
            <consortium name="The Broad Institute Genomics Platform"/>
            <consortium name="The Broad Institute Genome Sequencing Center for Infectious Disease"/>
            <person name="Wu L."/>
            <person name="Ma J."/>
        </authorList>
    </citation>
    <scope>NUCLEOTIDE SEQUENCE [LARGE SCALE GENOMIC DNA]</scope>
    <source>
        <strain evidence="3 4">JCM 15313</strain>
    </source>
</reference>
<feature type="compositionally biased region" description="Basic and acidic residues" evidence="1">
    <location>
        <begin position="207"/>
        <end position="222"/>
    </location>
</feature>
<feature type="chain" id="PRO_5045076027" evidence="2">
    <location>
        <begin position="30"/>
        <end position="513"/>
    </location>
</feature>
<dbReference type="RefSeq" id="WP_344107723.1">
    <property type="nucleotide sequence ID" value="NZ_BAAAPC010000008.1"/>
</dbReference>
<dbReference type="PROSITE" id="PS51257">
    <property type="entry name" value="PROKAR_LIPOPROTEIN"/>
    <property type="match status" value="1"/>
</dbReference>
<organism evidence="3 4">
    <name type="scientific">Nocardiopsis rhodophaea</name>
    <dbReference type="NCBI Taxonomy" id="280238"/>
    <lineage>
        <taxon>Bacteria</taxon>
        <taxon>Bacillati</taxon>
        <taxon>Actinomycetota</taxon>
        <taxon>Actinomycetes</taxon>
        <taxon>Streptosporangiales</taxon>
        <taxon>Nocardiopsidaceae</taxon>
        <taxon>Nocardiopsis</taxon>
    </lineage>
</organism>
<evidence type="ECO:0000256" key="1">
    <source>
        <dbReference type="SAM" id="MobiDB-lite"/>
    </source>
</evidence>
<protein>
    <submittedName>
        <fullName evidence="3">Uncharacterized protein</fullName>
    </submittedName>
</protein>
<evidence type="ECO:0000256" key="2">
    <source>
        <dbReference type="SAM" id="SignalP"/>
    </source>
</evidence>
<evidence type="ECO:0000313" key="4">
    <source>
        <dbReference type="Proteomes" id="UP001501585"/>
    </source>
</evidence>
<name>A0ABN2T2H0_9ACTN</name>
<feature type="signal peptide" evidence="2">
    <location>
        <begin position="1"/>
        <end position="29"/>
    </location>
</feature>